<comment type="caution">
    <text evidence="1">The sequence shown here is derived from an EMBL/GenBank/DDBJ whole genome shotgun (WGS) entry which is preliminary data.</text>
</comment>
<sequence length="329" mass="37555">MGAGFRKRLPVETQDPLLIPRHPANRTLEKTYVHGLSDMAHRRSLAHWTKDVAEQLFFFFLFFGSKVKKKTRAIRTNPQFARRGSFLLGLVTEIHSSGRGCFALTATACLYGMKLITTLLTSALAVVGVRRRGSGGTTSLIVQVILENLSLYSTVSCHLSACRMLSRIKATHITPKTRGSFFQSVTSALSSRQPLTWSREIEKCTDWHCNLPTHFFFFASFCKVLYTALQKHRMLLVPYKHLKKNHVQKDQAFGCCACHQKIVDMEVPLARDWLREPVIHLFEFSCSTHESQKLHPCMYVIFHCIISCISVMRPTKYTKKDWVGKITKD</sequence>
<name>A0A0L6VLP2_9BASI</name>
<accession>A0A0L6VLP2</accession>
<evidence type="ECO:0000313" key="1">
    <source>
        <dbReference type="EMBL" id="KNZ61691.1"/>
    </source>
</evidence>
<protein>
    <submittedName>
        <fullName evidence="1">Uncharacterized protein</fullName>
    </submittedName>
</protein>
<dbReference type="AlphaFoldDB" id="A0A0L6VLP2"/>
<dbReference type="VEuPathDB" id="FungiDB:VP01_136g2"/>
<organism evidence="1 2">
    <name type="scientific">Puccinia sorghi</name>
    <dbReference type="NCBI Taxonomy" id="27349"/>
    <lineage>
        <taxon>Eukaryota</taxon>
        <taxon>Fungi</taxon>
        <taxon>Dikarya</taxon>
        <taxon>Basidiomycota</taxon>
        <taxon>Pucciniomycotina</taxon>
        <taxon>Pucciniomycetes</taxon>
        <taxon>Pucciniales</taxon>
        <taxon>Pucciniaceae</taxon>
        <taxon>Puccinia</taxon>
    </lineage>
</organism>
<dbReference type="EMBL" id="LAVV01004110">
    <property type="protein sequence ID" value="KNZ61691.1"/>
    <property type="molecule type" value="Genomic_DNA"/>
</dbReference>
<keyword evidence="2" id="KW-1185">Reference proteome</keyword>
<evidence type="ECO:0000313" key="2">
    <source>
        <dbReference type="Proteomes" id="UP000037035"/>
    </source>
</evidence>
<gene>
    <name evidence="1" type="ORF">VP01_136g2</name>
</gene>
<dbReference type="Proteomes" id="UP000037035">
    <property type="component" value="Unassembled WGS sequence"/>
</dbReference>
<reference evidence="1 2" key="1">
    <citation type="submission" date="2015-08" db="EMBL/GenBank/DDBJ databases">
        <title>Next Generation Sequencing and Analysis of the Genome of Puccinia sorghi L Schw, the Causal Agent of Maize Common Rust.</title>
        <authorList>
            <person name="Rochi L."/>
            <person name="Burguener G."/>
            <person name="Darino M."/>
            <person name="Turjanski A."/>
            <person name="Kreff E."/>
            <person name="Dieguez M.J."/>
            <person name="Sacco F."/>
        </authorList>
    </citation>
    <scope>NUCLEOTIDE SEQUENCE [LARGE SCALE GENOMIC DNA]</scope>
    <source>
        <strain evidence="1 2">RO10H11247</strain>
    </source>
</reference>
<proteinExistence type="predicted"/>